<dbReference type="InterPro" id="IPR006139">
    <property type="entry name" value="D-isomer_2_OHA_DH_cat_dom"/>
</dbReference>
<organism evidence="6 7">
    <name type="scientific">Sporosarcina koreensis</name>
    <dbReference type="NCBI Taxonomy" id="334735"/>
    <lineage>
        <taxon>Bacteria</taxon>
        <taxon>Bacillati</taxon>
        <taxon>Bacillota</taxon>
        <taxon>Bacilli</taxon>
        <taxon>Bacillales</taxon>
        <taxon>Caryophanaceae</taxon>
        <taxon>Sporosarcina</taxon>
    </lineage>
</organism>
<dbReference type="Proteomes" id="UP001596071">
    <property type="component" value="Unassembled WGS sequence"/>
</dbReference>
<dbReference type="Gene3D" id="3.40.50.720">
    <property type="entry name" value="NAD(P)-binding Rossmann-like Domain"/>
    <property type="match status" value="2"/>
</dbReference>
<sequence>MKPTVFITRKLPEEIIAPLKEKFTVRMWDSEDVAVTDYVLREEIAQVDALCTMLSDTIDRDMLESATNLKVISNMAVGFNNIDTEAAKEKGIVVTNTPDVLTETTADLAFGLLLATARRFNSAEKELRQGGWLSWTPMGFTGMDVHGTSVGIIGMGRIGEAFARRAKGFNMHVLYHNRSRKSDAEKEYQAEFAELDDLLKRADHVVILVPFTEETKGMIGERELALMKKTATLISVSRGGIVDEVALYDALKNETIFAAGLDVYETEPVPVRHPLLTLPNVTAVPHIGSASVKTRHAMMQLNVEAITDVLEGKEPENRVV</sequence>
<dbReference type="PROSITE" id="PS00065">
    <property type="entry name" value="D_2_HYDROXYACID_DH_1"/>
    <property type="match status" value="1"/>
</dbReference>
<dbReference type="GO" id="GO:0016491">
    <property type="term" value="F:oxidoreductase activity"/>
    <property type="evidence" value="ECO:0007669"/>
    <property type="project" value="UniProtKB-KW"/>
</dbReference>
<dbReference type="InterPro" id="IPR036291">
    <property type="entry name" value="NAD(P)-bd_dom_sf"/>
</dbReference>
<dbReference type="EMBL" id="JBHSNP010000029">
    <property type="protein sequence ID" value="MFC5605016.1"/>
    <property type="molecule type" value="Genomic_DNA"/>
</dbReference>
<dbReference type="CDD" id="cd05301">
    <property type="entry name" value="GDH"/>
    <property type="match status" value="1"/>
</dbReference>
<dbReference type="InterPro" id="IPR006140">
    <property type="entry name" value="D-isomer_DH_NAD-bd"/>
</dbReference>
<evidence type="ECO:0000259" key="5">
    <source>
        <dbReference type="Pfam" id="PF02826"/>
    </source>
</evidence>
<comment type="caution">
    <text evidence="6">The sequence shown here is derived from an EMBL/GenBank/DDBJ whole genome shotgun (WGS) entry which is preliminary data.</text>
</comment>
<dbReference type="Pfam" id="PF02826">
    <property type="entry name" value="2-Hacid_dh_C"/>
    <property type="match status" value="1"/>
</dbReference>
<dbReference type="SUPFAM" id="SSF52283">
    <property type="entry name" value="Formate/glycerate dehydrogenase catalytic domain-like"/>
    <property type="match status" value="1"/>
</dbReference>
<feature type="domain" description="D-isomer specific 2-hydroxyacid dehydrogenase catalytic" evidence="4">
    <location>
        <begin position="5"/>
        <end position="319"/>
    </location>
</feature>
<accession>A0ABW0U0Z5</accession>
<dbReference type="EC" id="1.1.1.-" evidence="6"/>
<name>A0ABW0U0Z5_9BACL</name>
<gene>
    <name evidence="6" type="ORF">ACFPTP_17395</name>
</gene>
<reference evidence="7" key="1">
    <citation type="journal article" date="2019" name="Int. J. Syst. Evol. Microbiol.">
        <title>The Global Catalogue of Microorganisms (GCM) 10K type strain sequencing project: providing services to taxonomists for standard genome sequencing and annotation.</title>
        <authorList>
            <consortium name="The Broad Institute Genomics Platform"/>
            <consortium name="The Broad Institute Genome Sequencing Center for Infectious Disease"/>
            <person name="Wu L."/>
            <person name="Ma J."/>
        </authorList>
    </citation>
    <scope>NUCLEOTIDE SEQUENCE [LARGE SCALE GENOMIC DNA]</scope>
    <source>
        <strain evidence="7">KACC 11299</strain>
    </source>
</reference>
<keyword evidence="2 3" id="KW-0560">Oxidoreductase</keyword>
<dbReference type="InterPro" id="IPR050223">
    <property type="entry name" value="D-isomer_2-hydroxyacid_DH"/>
</dbReference>
<proteinExistence type="inferred from homology"/>
<dbReference type="Pfam" id="PF00389">
    <property type="entry name" value="2-Hacid_dh"/>
    <property type="match status" value="1"/>
</dbReference>
<comment type="similarity">
    <text evidence="1 3">Belongs to the D-isomer specific 2-hydroxyacid dehydrogenase family.</text>
</comment>
<evidence type="ECO:0000259" key="4">
    <source>
        <dbReference type="Pfam" id="PF00389"/>
    </source>
</evidence>
<evidence type="ECO:0000256" key="2">
    <source>
        <dbReference type="ARBA" id="ARBA00023002"/>
    </source>
</evidence>
<dbReference type="PANTHER" id="PTHR10996">
    <property type="entry name" value="2-HYDROXYACID DEHYDROGENASE-RELATED"/>
    <property type="match status" value="1"/>
</dbReference>
<evidence type="ECO:0000256" key="1">
    <source>
        <dbReference type="ARBA" id="ARBA00005854"/>
    </source>
</evidence>
<evidence type="ECO:0000256" key="3">
    <source>
        <dbReference type="RuleBase" id="RU003719"/>
    </source>
</evidence>
<dbReference type="RefSeq" id="WP_381447429.1">
    <property type="nucleotide sequence ID" value="NZ_JBHSNP010000029.1"/>
</dbReference>
<feature type="domain" description="D-isomer specific 2-hydroxyacid dehydrogenase NAD-binding" evidence="5">
    <location>
        <begin position="110"/>
        <end position="288"/>
    </location>
</feature>
<evidence type="ECO:0000313" key="7">
    <source>
        <dbReference type="Proteomes" id="UP001596071"/>
    </source>
</evidence>
<evidence type="ECO:0000313" key="6">
    <source>
        <dbReference type="EMBL" id="MFC5605016.1"/>
    </source>
</evidence>
<dbReference type="PANTHER" id="PTHR10996:SF283">
    <property type="entry name" value="GLYOXYLATE_HYDROXYPYRUVATE REDUCTASE B"/>
    <property type="match status" value="1"/>
</dbReference>
<dbReference type="SUPFAM" id="SSF51735">
    <property type="entry name" value="NAD(P)-binding Rossmann-fold domains"/>
    <property type="match status" value="1"/>
</dbReference>
<protein>
    <submittedName>
        <fullName evidence="6">2-hydroxyacid dehydrogenase</fullName>
        <ecNumber evidence="6">1.1.1.-</ecNumber>
    </submittedName>
</protein>
<dbReference type="InterPro" id="IPR029752">
    <property type="entry name" value="D-isomer_DH_CS1"/>
</dbReference>
<keyword evidence="7" id="KW-1185">Reference proteome</keyword>